<comment type="similarity">
    <text evidence="5">Belongs to the ClpA/ClpB family.</text>
</comment>
<reference evidence="9" key="1">
    <citation type="submission" date="2017-09" db="EMBL/GenBank/DDBJ databases">
        <title>Depth-based differentiation of microbial function through sediment-hosted aquifers and enrichment of novel symbionts in the deep terrestrial subsurface.</title>
        <authorList>
            <person name="Probst A.J."/>
            <person name="Ladd B."/>
            <person name="Jarett J.K."/>
            <person name="Geller-Mcgrath D.E."/>
            <person name="Sieber C.M.K."/>
            <person name="Emerson J.B."/>
            <person name="Anantharaman K."/>
            <person name="Thomas B.C."/>
            <person name="Malmstrom R."/>
            <person name="Stieglmeier M."/>
            <person name="Klingl A."/>
            <person name="Woyke T."/>
            <person name="Ryan C.M."/>
            <person name="Banfield J.F."/>
        </authorList>
    </citation>
    <scope>NUCLEOTIDE SEQUENCE [LARGE SCALE GENOMIC DNA]</scope>
</reference>
<dbReference type="PRINTS" id="PR00300">
    <property type="entry name" value="CLPPROTEASEA"/>
</dbReference>
<dbReference type="SMART" id="SM01086">
    <property type="entry name" value="ClpB_D2-small"/>
    <property type="match status" value="1"/>
</dbReference>
<dbReference type="InterPro" id="IPR041546">
    <property type="entry name" value="ClpA/ClpB_AAA_lid"/>
</dbReference>
<evidence type="ECO:0000256" key="5">
    <source>
        <dbReference type="RuleBase" id="RU004432"/>
    </source>
</evidence>
<sequence length="690" mass="76944">MIMCQRCQKRPAEIQTSQNIGGRIVYAPVCRECFDEIQKSAQTASFVEKFGKDLTLMAQEGKLDPVIGRAEEISRIIHILSRRTKNNPVLIGDPGVGKTAVVEGLAQKIVEGSVPEPLKGKRVVTIDMASMIAGTSHRGQFEERLKNVLDEVIGAQGQIIMFIDEIHTIVGAGSAEGAMDAANILKPALSKGEIQLIGATTIDEYRRRIEKDKALERRFQTILINEPTISQTKEIIYGLKEKYEKFHQVAITNDAVTASVELSDRYISDRFLPDKAIDLIDEACAMVRIAQVKEPENLKEVEKEINELREAVKNNPDGSLKEKLIQLESVKKELLEIWTKTKLEDIPEVSKNDVAKIISRATGIPLEDLSEEERERLAHLENKLHERMVGQEEAVKAVSESVRRARAGLKNPQRPIGTFMFMGPTGVGKTELAKALTQVLYGSDELLVRLDMTEYMEKHTVSRMIGSPPGYVGFEDAGQLTEIVRRKPFSVVLFDEIEKAHPEVFNILLQIMDDGRLTDSHGRTVDFKNTILIMTSNLGSQTVRMPSIGFGGDLGKKLVGYEEMKEKILSELKTSFSPEFLNRVDEVLVFKPLSGEDIKAIVSKELKKTALLLDNQGINVIFSESCLSYLSQNGFSEEYGARLLKRLIQKTVENPLSDMIIRGEAKGGDTVEVFLVKGQIKVKVLEKALV</sequence>
<dbReference type="PROSITE" id="PS00870">
    <property type="entry name" value="CLPAB_1"/>
    <property type="match status" value="1"/>
</dbReference>
<dbReference type="GO" id="GO:0006508">
    <property type="term" value="P:proteolysis"/>
    <property type="evidence" value="ECO:0007669"/>
    <property type="project" value="UniProtKB-KW"/>
</dbReference>
<dbReference type="SMART" id="SM00382">
    <property type="entry name" value="AAA"/>
    <property type="match status" value="2"/>
</dbReference>
<dbReference type="Pfam" id="PF10431">
    <property type="entry name" value="ClpB_D2-small"/>
    <property type="match status" value="1"/>
</dbReference>
<dbReference type="InterPro" id="IPR001270">
    <property type="entry name" value="ClpA/B"/>
</dbReference>
<evidence type="ECO:0000313" key="9">
    <source>
        <dbReference type="Proteomes" id="UP000230340"/>
    </source>
</evidence>
<evidence type="ECO:0000259" key="6">
    <source>
        <dbReference type="SMART" id="SM00382"/>
    </source>
</evidence>
<dbReference type="GO" id="GO:0005737">
    <property type="term" value="C:cytoplasm"/>
    <property type="evidence" value="ECO:0007669"/>
    <property type="project" value="TreeGrafter"/>
</dbReference>
<dbReference type="InterPro" id="IPR018368">
    <property type="entry name" value="ClpA/B_CS1"/>
</dbReference>
<dbReference type="PANTHER" id="PTHR11638:SF18">
    <property type="entry name" value="HEAT SHOCK PROTEIN 104"/>
    <property type="match status" value="1"/>
</dbReference>
<dbReference type="GO" id="GO:0005524">
    <property type="term" value="F:ATP binding"/>
    <property type="evidence" value="ECO:0007669"/>
    <property type="project" value="UniProtKB-KW"/>
</dbReference>
<dbReference type="InterPro" id="IPR019489">
    <property type="entry name" value="Clp_ATPase_C"/>
</dbReference>
<dbReference type="Gene3D" id="4.10.860.10">
    <property type="entry name" value="UVR domain"/>
    <property type="match status" value="1"/>
</dbReference>
<feature type="domain" description="AAA+ ATPase" evidence="6">
    <location>
        <begin position="84"/>
        <end position="230"/>
    </location>
</feature>
<dbReference type="Pfam" id="PF07724">
    <property type="entry name" value="AAA_2"/>
    <property type="match status" value="1"/>
</dbReference>
<keyword evidence="4 5" id="KW-0143">Chaperone</keyword>
<comment type="caution">
    <text evidence="8">The sequence shown here is derived from an EMBL/GenBank/DDBJ whole genome shotgun (WGS) entry which is preliminary data.</text>
</comment>
<evidence type="ECO:0000256" key="4">
    <source>
        <dbReference type="ARBA" id="ARBA00023186"/>
    </source>
</evidence>
<dbReference type="GO" id="GO:0008233">
    <property type="term" value="F:peptidase activity"/>
    <property type="evidence" value="ECO:0007669"/>
    <property type="project" value="UniProtKB-KW"/>
</dbReference>
<feature type="domain" description="Clp ATPase C-terminal" evidence="7">
    <location>
        <begin position="593"/>
        <end position="682"/>
    </location>
</feature>
<keyword evidence="3 5" id="KW-0067">ATP-binding</keyword>
<dbReference type="GO" id="GO:0016887">
    <property type="term" value="F:ATP hydrolysis activity"/>
    <property type="evidence" value="ECO:0007669"/>
    <property type="project" value="InterPro"/>
</dbReference>
<keyword evidence="8" id="KW-0378">Hydrolase</keyword>
<accession>A0A2H0XE24</accession>
<proteinExistence type="inferred from homology"/>
<dbReference type="InterPro" id="IPR003959">
    <property type="entry name" value="ATPase_AAA_core"/>
</dbReference>
<evidence type="ECO:0000256" key="1">
    <source>
        <dbReference type="ARBA" id="ARBA00022737"/>
    </source>
</evidence>
<dbReference type="SUPFAM" id="SSF52540">
    <property type="entry name" value="P-loop containing nucleoside triphosphate hydrolases"/>
    <property type="match status" value="2"/>
</dbReference>
<organism evidence="8 9">
    <name type="scientific">candidate division WWE3 bacterium CG08_land_8_20_14_0_20_40_13</name>
    <dbReference type="NCBI Taxonomy" id="1975084"/>
    <lineage>
        <taxon>Bacteria</taxon>
        <taxon>Katanobacteria</taxon>
    </lineage>
</organism>
<dbReference type="PROSITE" id="PS00871">
    <property type="entry name" value="CLPAB_2"/>
    <property type="match status" value="1"/>
</dbReference>
<name>A0A2H0XE24_UNCKA</name>
<feature type="domain" description="AAA+ ATPase" evidence="6">
    <location>
        <begin position="415"/>
        <end position="594"/>
    </location>
</feature>
<dbReference type="Pfam" id="PF17871">
    <property type="entry name" value="AAA_lid_9"/>
    <property type="match status" value="1"/>
</dbReference>
<dbReference type="PANTHER" id="PTHR11638">
    <property type="entry name" value="ATP-DEPENDENT CLP PROTEASE"/>
    <property type="match status" value="1"/>
</dbReference>
<protein>
    <submittedName>
        <fullName evidence="8">ATP-dependent Clp protease ATP-binding subunit ClpC</fullName>
    </submittedName>
</protein>
<evidence type="ECO:0000259" key="7">
    <source>
        <dbReference type="SMART" id="SM01086"/>
    </source>
</evidence>
<dbReference type="EMBL" id="PEYT01000009">
    <property type="protein sequence ID" value="PIS23186.1"/>
    <property type="molecule type" value="Genomic_DNA"/>
</dbReference>
<evidence type="ECO:0000256" key="2">
    <source>
        <dbReference type="ARBA" id="ARBA00022741"/>
    </source>
</evidence>
<dbReference type="Pfam" id="PF00004">
    <property type="entry name" value="AAA"/>
    <property type="match status" value="1"/>
</dbReference>
<dbReference type="Proteomes" id="UP000230340">
    <property type="component" value="Unassembled WGS sequence"/>
</dbReference>
<dbReference type="CDD" id="cd00009">
    <property type="entry name" value="AAA"/>
    <property type="match status" value="1"/>
</dbReference>
<dbReference type="InterPro" id="IPR027417">
    <property type="entry name" value="P-loop_NTPase"/>
</dbReference>
<dbReference type="Gene3D" id="1.10.8.60">
    <property type="match status" value="2"/>
</dbReference>
<dbReference type="GO" id="GO:0034605">
    <property type="term" value="P:cellular response to heat"/>
    <property type="evidence" value="ECO:0007669"/>
    <property type="project" value="TreeGrafter"/>
</dbReference>
<dbReference type="Gene3D" id="3.40.50.300">
    <property type="entry name" value="P-loop containing nucleotide triphosphate hydrolases"/>
    <property type="match status" value="2"/>
</dbReference>
<dbReference type="FunFam" id="3.40.50.300:FF:000025">
    <property type="entry name" value="ATP-dependent Clp protease subunit"/>
    <property type="match status" value="1"/>
</dbReference>
<keyword evidence="1" id="KW-0677">Repeat</keyword>
<gene>
    <name evidence="8" type="ORF">COT49_01350</name>
</gene>
<dbReference type="InterPro" id="IPR003593">
    <property type="entry name" value="AAA+_ATPase"/>
</dbReference>
<dbReference type="InterPro" id="IPR050130">
    <property type="entry name" value="ClpA_ClpB"/>
</dbReference>
<dbReference type="AlphaFoldDB" id="A0A2H0XE24"/>
<dbReference type="CDD" id="cd19499">
    <property type="entry name" value="RecA-like_ClpB_Hsp104-like"/>
    <property type="match status" value="1"/>
</dbReference>
<keyword evidence="2 5" id="KW-0547">Nucleotide-binding</keyword>
<evidence type="ECO:0000256" key="3">
    <source>
        <dbReference type="ARBA" id="ARBA00022840"/>
    </source>
</evidence>
<dbReference type="InterPro" id="IPR028299">
    <property type="entry name" value="ClpA/B_CS2"/>
</dbReference>
<evidence type="ECO:0000313" key="8">
    <source>
        <dbReference type="EMBL" id="PIS23186.1"/>
    </source>
</evidence>
<dbReference type="FunFam" id="3.40.50.300:FF:000010">
    <property type="entry name" value="Chaperone clpB 1, putative"/>
    <property type="match status" value="1"/>
</dbReference>
<keyword evidence="8" id="KW-0645">Protease</keyword>